<evidence type="ECO:0000313" key="5">
    <source>
        <dbReference type="Proteomes" id="UP001610990"/>
    </source>
</evidence>
<dbReference type="Proteomes" id="UP001610990">
    <property type="component" value="Unassembled WGS sequence"/>
</dbReference>
<dbReference type="EMBL" id="JBIRGH010000033">
    <property type="protein sequence ID" value="MFH8589504.1"/>
    <property type="molecule type" value="Genomic_DNA"/>
</dbReference>
<evidence type="ECO:0000259" key="3">
    <source>
        <dbReference type="Pfam" id="PF22181"/>
    </source>
</evidence>
<comment type="caution">
    <text evidence="4">The sequence shown here is derived from an EMBL/GenBank/DDBJ whole genome shotgun (WGS) entry which is preliminary data.</text>
</comment>
<dbReference type="CDD" id="cd00761">
    <property type="entry name" value="Glyco_tranf_GTA_type"/>
    <property type="match status" value="1"/>
</dbReference>
<dbReference type="PANTHER" id="PTHR43685:SF2">
    <property type="entry name" value="GLYCOSYLTRANSFERASE 2-LIKE DOMAIN-CONTAINING PROTEIN"/>
    <property type="match status" value="1"/>
</dbReference>
<accession>A0ABW7RN45</accession>
<feature type="region of interest" description="Disordered" evidence="1">
    <location>
        <begin position="634"/>
        <end position="663"/>
    </location>
</feature>
<dbReference type="InterPro" id="IPR001173">
    <property type="entry name" value="Glyco_trans_2-like"/>
</dbReference>
<name>A0ABW7RN45_9ACTN</name>
<protein>
    <submittedName>
        <fullName evidence="4">Glycosyltransferase family 2 protein</fullName>
    </submittedName>
</protein>
<keyword evidence="5" id="KW-1185">Reference proteome</keyword>
<dbReference type="Pfam" id="PF22181">
    <property type="entry name" value="TarS_linker"/>
    <property type="match status" value="1"/>
</dbReference>
<gene>
    <name evidence="4" type="ORF">ACH4GP_34890</name>
</gene>
<dbReference type="InterPro" id="IPR029044">
    <property type="entry name" value="Nucleotide-diphossugar_trans"/>
</dbReference>
<evidence type="ECO:0000313" key="4">
    <source>
        <dbReference type="EMBL" id="MFH8589504.1"/>
    </source>
</evidence>
<sequence length="663" mass="71273">MSDETPAEIPVAPAEIPGVARPDAAVPGAVPPAVSVIVPVHNTLPYLDRSIGSVFAQTLGQDRIELIAVDDGSSDGSGAWLDEQAGRHPNLTVIHQPASGGAGKPRNVGLAHATGDYVFFLDSDDRLGTEALARLTQMADTYESDIVYGRIVGAEGRGAPIDLRTSNGQVSIFDSPVYWTLAAYKLFRRSFVEQHQLRFVEGRLLAEDLPFGIPALLHAKTVSILADYDCYYLYGREDDSNASRQDIDWTEHLDYIGTVLTDVAETVPPGPDRDKLMVRHFHGEILGAFGAPYLARDETGRRAMADAARPLVESYLTDRVLAALPPRLRLRAHCLRAGLTDELTAVIQADTEARPGLPHLDEDGRRYAAYPYFRDPERDIPDACYELTDHLVLRQQLTGRQWTGDVLRLHGTAELPGLDHTAVDVLLRGNGTEHHVTARCADGVWHADIDPATAADGGPLAAGVWGMKIAVTAYGAGGTAAPGLRRDAWLCPQDDDRTGLEPRIVGRGAAGPAVAALFLSEPHGHLHLDLDHEGRRRPLGGDLRGAAACTRFGRALVVARLTLPGCPADAGLELILFGGGQTLTLPTTVERSAGDRLAVRSVLRGAPPGTWRVALRVTTGELLRELPVRAGGAADAGTPLTLTVPKRPSPAAPLRRLRRRLGR</sequence>
<dbReference type="RefSeq" id="WP_397676509.1">
    <property type="nucleotide sequence ID" value="NZ_JBIRGH010000033.1"/>
</dbReference>
<dbReference type="SUPFAM" id="SSF53448">
    <property type="entry name" value="Nucleotide-diphospho-sugar transferases"/>
    <property type="match status" value="1"/>
</dbReference>
<reference evidence="4 5" key="1">
    <citation type="submission" date="2024-10" db="EMBL/GenBank/DDBJ databases">
        <title>The Natural Products Discovery Center: Release of the First 8490 Sequenced Strains for Exploring Actinobacteria Biosynthetic Diversity.</title>
        <authorList>
            <person name="Kalkreuter E."/>
            <person name="Kautsar S.A."/>
            <person name="Yang D."/>
            <person name="Bader C.D."/>
            <person name="Teijaro C.N."/>
            <person name="Fluegel L."/>
            <person name="Davis C.M."/>
            <person name="Simpson J.R."/>
            <person name="Lauterbach L."/>
            <person name="Steele A.D."/>
            <person name="Gui C."/>
            <person name="Meng S."/>
            <person name="Li G."/>
            <person name="Viehrig K."/>
            <person name="Ye F."/>
            <person name="Su P."/>
            <person name="Kiefer A.F."/>
            <person name="Nichols A."/>
            <person name="Cepeda A.J."/>
            <person name="Yan W."/>
            <person name="Fan B."/>
            <person name="Jiang Y."/>
            <person name="Adhikari A."/>
            <person name="Zheng C.-J."/>
            <person name="Schuster L."/>
            <person name="Cowan T.M."/>
            <person name="Smanski M.J."/>
            <person name="Chevrette M.G."/>
            <person name="De Carvalho L.P.S."/>
            <person name="Shen B."/>
        </authorList>
    </citation>
    <scope>NUCLEOTIDE SEQUENCE [LARGE SCALE GENOMIC DNA]</scope>
    <source>
        <strain evidence="4 5">NPDC018013</strain>
    </source>
</reference>
<feature type="domain" description="Glycosyltransferase 2-like" evidence="2">
    <location>
        <begin position="35"/>
        <end position="173"/>
    </location>
</feature>
<dbReference type="PANTHER" id="PTHR43685">
    <property type="entry name" value="GLYCOSYLTRANSFERASE"/>
    <property type="match status" value="1"/>
</dbReference>
<dbReference type="Gene3D" id="3.90.550.10">
    <property type="entry name" value="Spore Coat Polysaccharide Biosynthesis Protein SpsA, Chain A"/>
    <property type="match status" value="1"/>
</dbReference>
<organism evidence="4 5">
    <name type="scientific">Streptomyces celluloflavus</name>
    <dbReference type="NCBI Taxonomy" id="58344"/>
    <lineage>
        <taxon>Bacteria</taxon>
        <taxon>Bacillati</taxon>
        <taxon>Actinomycetota</taxon>
        <taxon>Actinomycetes</taxon>
        <taxon>Kitasatosporales</taxon>
        <taxon>Streptomycetaceae</taxon>
        <taxon>Streptomyces</taxon>
    </lineage>
</organism>
<evidence type="ECO:0000256" key="1">
    <source>
        <dbReference type="SAM" id="MobiDB-lite"/>
    </source>
</evidence>
<dbReference type="InterPro" id="IPR054028">
    <property type="entry name" value="TarS/TarP_linker"/>
</dbReference>
<dbReference type="InterPro" id="IPR050834">
    <property type="entry name" value="Glycosyltransf_2"/>
</dbReference>
<evidence type="ECO:0000259" key="2">
    <source>
        <dbReference type="Pfam" id="PF00535"/>
    </source>
</evidence>
<proteinExistence type="predicted"/>
<feature type="domain" description="TarS/TarP linker" evidence="3">
    <location>
        <begin position="255"/>
        <end position="346"/>
    </location>
</feature>
<dbReference type="Pfam" id="PF00535">
    <property type="entry name" value="Glycos_transf_2"/>
    <property type="match status" value="1"/>
</dbReference>